<protein>
    <submittedName>
        <fullName evidence="1">Uncharacterized protein</fullName>
    </submittedName>
</protein>
<evidence type="ECO:0000313" key="2">
    <source>
        <dbReference type="Proteomes" id="UP000242146"/>
    </source>
</evidence>
<gene>
    <name evidence="1" type="ORF">DM01DRAFT_1336844</name>
</gene>
<dbReference type="Proteomes" id="UP000242146">
    <property type="component" value="Unassembled WGS sequence"/>
</dbReference>
<name>A0A1X2GFE4_9FUNG</name>
<evidence type="ECO:0000313" key="1">
    <source>
        <dbReference type="EMBL" id="ORX52470.1"/>
    </source>
</evidence>
<keyword evidence="2" id="KW-1185">Reference proteome</keyword>
<reference evidence="1 2" key="1">
    <citation type="submission" date="2016-07" db="EMBL/GenBank/DDBJ databases">
        <title>Pervasive Adenine N6-methylation of Active Genes in Fungi.</title>
        <authorList>
            <consortium name="DOE Joint Genome Institute"/>
            <person name="Mondo S.J."/>
            <person name="Dannebaum R.O."/>
            <person name="Kuo R.C."/>
            <person name="Labutti K."/>
            <person name="Haridas S."/>
            <person name="Kuo A."/>
            <person name="Salamov A."/>
            <person name="Ahrendt S.R."/>
            <person name="Lipzen A."/>
            <person name="Sullivan W."/>
            <person name="Andreopoulos W.B."/>
            <person name="Clum A."/>
            <person name="Lindquist E."/>
            <person name="Daum C."/>
            <person name="Ramamoorthy G.K."/>
            <person name="Gryganskyi A."/>
            <person name="Culley D."/>
            <person name="Magnuson J.K."/>
            <person name="James T.Y."/>
            <person name="O'Malley M.A."/>
            <person name="Stajich J.E."/>
            <person name="Spatafora J.W."/>
            <person name="Visel A."/>
            <person name="Grigoriev I.V."/>
        </authorList>
    </citation>
    <scope>NUCLEOTIDE SEQUENCE [LARGE SCALE GENOMIC DNA]</scope>
    <source>
        <strain evidence="1 2">NRRL 3301</strain>
    </source>
</reference>
<comment type="caution">
    <text evidence="1">The sequence shown here is derived from an EMBL/GenBank/DDBJ whole genome shotgun (WGS) entry which is preliminary data.</text>
</comment>
<dbReference type="AlphaFoldDB" id="A0A1X2GFE4"/>
<accession>A0A1X2GFE4</accession>
<proteinExistence type="predicted"/>
<dbReference type="EMBL" id="MCGT01000018">
    <property type="protein sequence ID" value="ORX52470.1"/>
    <property type="molecule type" value="Genomic_DNA"/>
</dbReference>
<dbReference type="OrthoDB" id="10260545at2759"/>
<organism evidence="1 2">
    <name type="scientific">Hesseltinella vesiculosa</name>
    <dbReference type="NCBI Taxonomy" id="101127"/>
    <lineage>
        <taxon>Eukaryota</taxon>
        <taxon>Fungi</taxon>
        <taxon>Fungi incertae sedis</taxon>
        <taxon>Mucoromycota</taxon>
        <taxon>Mucoromycotina</taxon>
        <taxon>Mucoromycetes</taxon>
        <taxon>Mucorales</taxon>
        <taxon>Cunninghamellaceae</taxon>
        <taxon>Hesseltinella</taxon>
    </lineage>
</organism>
<sequence>MLSCQVCHTSAAKLIGRATPVQEHFVCAKTSGLEFYFSRVVMYDMMMALASNPTACGLASCNIHVPSNAYLHTMIRSPCAVKVYTDPNAGGSSLISEAMSMEMLARLFGAKLLFTELELKYASSRSPITDYACQIGNSLVGVSVTRAMNYRQALTKTNARRLLLKKLSGINKSSQSVTNCSFDRQILHVWTQTSRDAATVKSLFDKMPQHLKSNTIILVTTINLPILFFEPQHTFTRNRS</sequence>